<dbReference type="SUPFAM" id="SSF46785">
    <property type="entry name" value="Winged helix' DNA-binding domain"/>
    <property type="match status" value="1"/>
</dbReference>
<evidence type="ECO:0000259" key="5">
    <source>
        <dbReference type="PROSITE" id="PS51063"/>
    </source>
</evidence>
<dbReference type="SUPFAM" id="SSF51206">
    <property type="entry name" value="cAMP-binding domain-like"/>
    <property type="match status" value="1"/>
</dbReference>
<dbReference type="GO" id="GO:0003700">
    <property type="term" value="F:DNA-binding transcription factor activity"/>
    <property type="evidence" value="ECO:0007669"/>
    <property type="project" value="TreeGrafter"/>
</dbReference>
<evidence type="ECO:0000313" key="7">
    <source>
        <dbReference type="Proteomes" id="UP000176944"/>
    </source>
</evidence>
<dbReference type="PROSITE" id="PS51063">
    <property type="entry name" value="HTH_CRP_2"/>
    <property type="match status" value="1"/>
</dbReference>
<dbReference type="Pfam" id="PF00027">
    <property type="entry name" value="cNMP_binding"/>
    <property type="match status" value="1"/>
</dbReference>
<dbReference type="Gene3D" id="2.60.120.10">
    <property type="entry name" value="Jelly Rolls"/>
    <property type="match status" value="1"/>
</dbReference>
<dbReference type="PROSITE" id="PS50042">
    <property type="entry name" value="CNMP_BINDING_3"/>
    <property type="match status" value="1"/>
</dbReference>
<dbReference type="PANTHER" id="PTHR24567:SF74">
    <property type="entry name" value="HTH-TYPE TRANSCRIPTIONAL REGULATOR ARCR"/>
    <property type="match status" value="1"/>
</dbReference>
<proteinExistence type="predicted"/>
<dbReference type="SMART" id="SM00419">
    <property type="entry name" value="HTH_CRP"/>
    <property type="match status" value="1"/>
</dbReference>
<dbReference type="InterPro" id="IPR036390">
    <property type="entry name" value="WH_DNA-bd_sf"/>
</dbReference>
<keyword evidence="3" id="KW-0804">Transcription</keyword>
<dbReference type="SMART" id="SM00100">
    <property type="entry name" value="cNMP"/>
    <property type="match status" value="1"/>
</dbReference>
<evidence type="ECO:0000313" key="6">
    <source>
        <dbReference type="EMBL" id="AOY84954.1"/>
    </source>
</evidence>
<dbReference type="AlphaFoldDB" id="A0A1D9GBP2"/>
<organism evidence="6 7">
    <name type="scientific">Moorena producens (strain JHB)</name>
    <dbReference type="NCBI Taxonomy" id="1454205"/>
    <lineage>
        <taxon>Bacteria</taxon>
        <taxon>Bacillati</taxon>
        <taxon>Cyanobacteriota</taxon>
        <taxon>Cyanophyceae</taxon>
        <taxon>Coleofasciculales</taxon>
        <taxon>Coleofasciculaceae</taxon>
        <taxon>Moorena</taxon>
    </lineage>
</organism>
<reference evidence="7" key="1">
    <citation type="submission" date="2016-10" db="EMBL/GenBank/DDBJ databases">
        <title>Comparative genomics uncovers the prolific and rare metabolic potential of the cyanobacterial genus Moorea.</title>
        <authorList>
            <person name="Leao T."/>
            <person name="Castelao G."/>
            <person name="Korobeynikov A."/>
            <person name="Monroe E.A."/>
            <person name="Podell S."/>
            <person name="Glukhov E."/>
            <person name="Allen E."/>
            <person name="Gerwick W.H."/>
            <person name="Gerwick L."/>
        </authorList>
    </citation>
    <scope>NUCLEOTIDE SEQUENCE [LARGE SCALE GENOMIC DNA]</scope>
    <source>
        <strain evidence="7">JHB</strain>
    </source>
</reference>
<dbReference type="EMBL" id="CP017708">
    <property type="protein sequence ID" value="AOY84954.1"/>
    <property type="molecule type" value="Genomic_DNA"/>
</dbReference>
<gene>
    <name evidence="6" type="ORF">BJP36_29455</name>
</gene>
<name>A0A1D9GBP2_MOOP1</name>
<sequence length="201" mass="22937">MNLLKPESLPPALSQGVIFQNLVAEQKLFYQGNSASSFFVVETGRFKLVHYTQSGKMVTLQVVRAGESLAESALFSTVYPYTAIAKVASRVIVYPKQRLLSSLCLYPELAENFMTILVRHIHSLRVRLEWREIRTAHDRVLQYLHYLAQFRNQTVLSLDQPFKEIAAELGLTPETVSRALMQLEKTGAITRKRRLITLIEN</sequence>
<evidence type="ECO:0000256" key="1">
    <source>
        <dbReference type="ARBA" id="ARBA00023015"/>
    </source>
</evidence>
<dbReference type="InterPro" id="IPR018490">
    <property type="entry name" value="cNMP-bd_dom_sf"/>
</dbReference>
<keyword evidence="2" id="KW-0238">DNA-binding</keyword>
<feature type="domain" description="HTH crp-type" evidence="5">
    <location>
        <begin position="134"/>
        <end position="201"/>
    </location>
</feature>
<dbReference type="InterPro" id="IPR000595">
    <property type="entry name" value="cNMP-bd_dom"/>
</dbReference>
<protein>
    <submittedName>
        <fullName evidence="6">Crp/Fnr family transcriptional regulator</fullName>
    </submittedName>
</protein>
<dbReference type="Proteomes" id="UP000176944">
    <property type="component" value="Chromosome"/>
</dbReference>
<dbReference type="CDD" id="cd00038">
    <property type="entry name" value="CAP_ED"/>
    <property type="match status" value="1"/>
</dbReference>
<dbReference type="PANTHER" id="PTHR24567">
    <property type="entry name" value="CRP FAMILY TRANSCRIPTIONAL REGULATORY PROTEIN"/>
    <property type="match status" value="1"/>
</dbReference>
<evidence type="ECO:0000256" key="3">
    <source>
        <dbReference type="ARBA" id="ARBA00023163"/>
    </source>
</evidence>
<dbReference type="InterPro" id="IPR012318">
    <property type="entry name" value="HTH_CRP"/>
</dbReference>
<accession>A0A1D9GBP2</accession>
<evidence type="ECO:0000256" key="2">
    <source>
        <dbReference type="ARBA" id="ARBA00023125"/>
    </source>
</evidence>
<dbReference type="GO" id="GO:0003677">
    <property type="term" value="F:DNA binding"/>
    <property type="evidence" value="ECO:0007669"/>
    <property type="project" value="UniProtKB-KW"/>
</dbReference>
<dbReference type="GO" id="GO:0005829">
    <property type="term" value="C:cytosol"/>
    <property type="evidence" value="ECO:0007669"/>
    <property type="project" value="TreeGrafter"/>
</dbReference>
<evidence type="ECO:0000259" key="4">
    <source>
        <dbReference type="PROSITE" id="PS50042"/>
    </source>
</evidence>
<dbReference type="InterPro" id="IPR014710">
    <property type="entry name" value="RmlC-like_jellyroll"/>
</dbReference>
<dbReference type="InterPro" id="IPR050397">
    <property type="entry name" value="Env_Response_Regulators"/>
</dbReference>
<dbReference type="Pfam" id="PF13545">
    <property type="entry name" value="HTH_Crp_2"/>
    <property type="match status" value="1"/>
</dbReference>
<feature type="domain" description="Cyclic nucleotide-binding" evidence="4">
    <location>
        <begin position="28"/>
        <end position="98"/>
    </location>
</feature>
<keyword evidence="1" id="KW-0805">Transcription regulation</keyword>